<dbReference type="InterPro" id="IPR045853">
    <property type="entry name" value="Pep_chain_release_fac_I_sf"/>
</dbReference>
<dbReference type="Proteomes" id="UP000228533">
    <property type="component" value="Unassembled WGS sequence"/>
</dbReference>
<dbReference type="SMART" id="SM00937">
    <property type="entry name" value="PCRF"/>
    <property type="match status" value="1"/>
</dbReference>
<feature type="coiled-coil region" evidence="6">
    <location>
        <begin position="27"/>
        <end position="81"/>
    </location>
</feature>
<gene>
    <name evidence="4" type="primary">prfB</name>
    <name evidence="8" type="ORF">COT94_00330</name>
</gene>
<dbReference type="SUPFAM" id="SSF75620">
    <property type="entry name" value="Release factor"/>
    <property type="match status" value="1"/>
</dbReference>
<feature type="modified residue" description="N5-methylglutamine" evidence="4">
    <location>
        <position position="217"/>
    </location>
</feature>
<evidence type="ECO:0000256" key="5">
    <source>
        <dbReference type="NCBIfam" id="TIGR00020"/>
    </source>
</evidence>
<keyword evidence="6" id="KW-0175">Coiled coil</keyword>
<accession>A0A2M6WUB9</accession>
<evidence type="ECO:0000259" key="7">
    <source>
        <dbReference type="PROSITE" id="PS00745"/>
    </source>
</evidence>
<evidence type="ECO:0000313" key="9">
    <source>
        <dbReference type="Proteomes" id="UP000228533"/>
    </source>
</evidence>
<keyword evidence="2 4" id="KW-0488">Methylation</keyword>
<evidence type="ECO:0000313" key="8">
    <source>
        <dbReference type="EMBL" id="PIT96395.1"/>
    </source>
</evidence>
<organism evidence="8 9">
    <name type="scientific">Candidatus Falkowbacteria bacterium CG10_big_fil_rev_8_21_14_0_10_37_14</name>
    <dbReference type="NCBI Taxonomy" id="1974561"/>
    <lineage>
        <taxon>Bacteria</taxon>
        <taxon>Candidatus Falkowiibacteriota</taxon>
    </lineage>
</organism>
<dbReference type="HAMAP" id="MF_00094">
    <property type="entry name" value="Rel_fac_2"/>
    <property type="match status" value="1"/>
</dbReference>
<feature type="domain" description="Prokaryotic-type class I peptide chain release factors" evidence="7">
    <location>
        <begin position="210"/>
        <end position="226"/>
    </location>
</feature>
<dbReference type="Gene3D" id="3.30.160.20">
    <property type="match status" value="1"/>
</dbReference>
<dbReference type="PROSITE" id="PS00745">
    <property type="entry name" value="RF_PROK_I"/>
    <property type="match status" value="1"/>
</dbReference>
<dbReference type="InterPro" id="IPR000352">
    <property type="entry name" value="Pep_chain_release_fac_I"/>
</dbReference>
<keyword evidence="3 4" id="KW-0648">Protein biosynthesis</keyword>
<evidence type="ECO:0000256" key="1">
    <source>
        <dbReference type="ARBA" id="ARBA00010835"/>
    </source>
</evidence>
<comment type="subcellular location">
    <subcellularLocation>
        <location evidence="4">Cytoplasm</location>
    </subcellularLocation>
</comment>
<dbReference type="PANTHER" id="PTHR43116:SF3">
    <property type="entry name" value="CLASS I PEPTIDE CHAIN RELEASE FACTOR"/>
    <property type="match status" value="1"/>
</dbReference>
<evidence type="ECO:0000256" key="6">
    <source>
        <dbReference type="SAM" id="Coils"/>
    </source>
</evidence>
<proteinExistence type="inferred from homology"/>
<evidence type="ECO:0000256" key="4">
    <source>
        <dbReference type="HAMAP-Rule" id="MF_00094"/>
    </source>
</evidence>
<keyword evidence="4" id="KW-0963">Cytoplasm</keyword>
<dbReference type="GO" id="GO:0016149">
    <property type="term" value="F:translation release factor activity, codon specific"/>
    <property type="evidence" value="ECO:0007669"/>
    <property type="project" value="UniProtKB-UniRule"/>
</dbReference>
<dbReference type="NCBIfam" id="TIGR00020">
    <property type="entry name" value="prfB"/>
    <property type="match status" value="1"/>
</dbReference>
<sequence length="333" mass="37479">MLELTEFSGASDFWSDLTKAAEIGRELEELRREVLIWDELKQETEDLVALATEVNSDESWRADLEEHLRLLTARYDKLEFALLFSGEYDVNDAFLAIHAGTGGVEAQDWAQMLERMYLRYAEKKGWSAEILDRTLGNEAGIKSVQLKIKGRYSFGHLKGDSGVHRLVRISPFDAEHLRQTSFALVEVLPQLPVSAVVEINPAEIELEFYRSGGPGGQNVNKVSSAVRIKHLPTGIVVSCQTERSQSQNREQAMALLQSKLKILQTKQQAQKTADLRGVVERAEWGKQIRSYVLQPYQLVKDHRSGFETTDTAGVLDGQLDALAEDYLRFLAAI</sequence>
<evidence type="ECO:0000256" key="2">
    <source>
        <dbReference type="ARBA" id="ARBA00022481"/>
    </source>
</evidence>
<dbReference type="InterPro" id="IPR005139">
    <property type="entry name" value="PCRF"/>
</dbReference>
<dbReference type="PANTHER" id="PTHR43116">
    <property type="entry name" value="PEPTIDE CHAIN RELEASE FACTOR 2"/>
    <property type="match status" value="1"/>
</dbReference>
<dbReference type="EMBL" id="PFAM01000004">
    <property type="protein sequence ID" value="PIT96395.1"/>
    <property type="molecule type" value="Genomic_DNA"/>
</dbReference>
<dbReference type="Pfam" id="PF00472">
    <property type="entry name" value="RF-1"/>
    <property type="match status" value="1"/>
</dbReference>
<dbReference type="GO" id="GO:0005737">
    <property type="term" value="C:cytoplasm"/>
    <property type="evidence" value="ECO:0007669"/>
    <property type="project" value="UniProtKB-SubCell"/>
</dbReference>
<dbReference type="Gene3D" id="3.30.70.1660">
    <property type="match status" value="1"/>
</dbReference>
<name>A0A2M6WUB9_9BACT</name>
<dbReference type="Gene3D" id="1.20.58.410">
    <property type="entry name" value="Release factor"/>
    <property type="match status" value="1"/>
</dbReference>
<comment type="function">
    <text evidence="4">Peptide chain release factor 2 directs the termination of translation in response to the peptide chain termination codons UGA and UAA.</text>
</comment>
<protein>
    <recommendedName>
        <fullName evidence="4 5">Peptide chain release factor 2</fullName>
        <shortName evidence="4">RF-2</shortName>
    </recommendedName>
</protein>
<comment type="caution">
    <text evidence="8">The sequence shown here is derived from an EMBL/GenBank/DDBJ whole genome shotgun (WGS) entry which is preliminary data.</text>
</comment>
<reference evidence="9" key="1">
    <citation type="submission" date="2017-09" db="EMBL/GenBank/DDBJ databases">
        <title>Depth-based differentiation of microbial function through sediment-hosted aquifers and enrichment of novel symbionts in the deep terrestrial subsurface.</title>
        <authorList>
            <person name="Probst A.J."/>
            <person name="Ladd B."/>
            <person name="Jarett J.K."/>
            <person name="Geller-Mcgrath D.E."/>
            <person name="Sieber C.M.K."/>
            <person name="Emerson J.B."/>
            <person name="Anantharaman K."/>
            <person name="Thomas B.C."/>
            <person name="Malmstrom R."/>
            <person name="Stieglmeier M."/>
            <person name="Klingl A."/>
            <person name="Woyke T."/>
            <person name="Ryan C.M."/>
            <person name="Banfield J.F."/>
        </authorList>
    </citation>
    <scope>NUCLEOTIDE SEQUENCE [LARGE SCALE GENOMIC DNA]</scope>
</reference>
<dbReference type="InterPro" id="IPR004374">
    <property type="entry name" value="PrfB"/>
</dbReference>
<dbReference type="Pfam" id="PF03462">
    <property type="entry name" value="PCRF"/>
    <property type="match status" value="1"/>
</dbReference>
<comment type="similarity">
    <text evidence="1 4">Belongs to the prokaryotic/mitochondrial release factor family.</text>
</comment>
<dbReference type="AlphaFoldDB" id="A0A2M6WUB9"/>
<comment type="PTM">
    <text evidence="4">Methylated by PrmC. Methylation increases the termination efficiency of RF2.</text>
</comment>
<evidence type="ECO:0000256" key="3">
    <source>
        <dbReference type="ARBA" id="ARBA00022917"/>
    </source>
</evidence>